<proteinExistence type="inferred from homology"/>
<dbReference type="Pfam" id="PF08502">
    <property type="entry name" value="LeuA_dimer"/>
    <property type="match status" value="1"/>
</dbReference>
<gene>
    <name evidence="7" type="ORF">L0661_13550</name>
    <name evidence="8" type="ORF">NFI80_19095</name>
</gene>
<dbReference type="Pfam" id="PF22617">
    <property type="entry name" value="HCS_D2"/>
    <property type="match status" value="1"/>
</dbReference>
<dbReference type="AlphaFoldDB" id="A0A9X1TUT1"/>
<dbReference type="PROSITE" id="PS50991">
    <property type="entry name" value="PYR_CT"/>
    <property type="match status" value="1"/>
</dbReference>
<organism evidence="7 10">
    <name type="scientific">Dyadobacter chenhuakuii</name>
    <dbReference type="NCBI Taxonomy" id="2909339"/>
    <lineage>
        <taxon>Bacteria</taxon>
        <taxon>Pseudomonadati</taxon>
        <taxon>Bacteroidota</taxon>
        <taxon>Cytophagia</taxon>
        <taxon>Cytophagales</taxon>
        <taxon>Spirosomataceae</taxon>
        <taxon>Dyadobacter</taxon>
    </lineage>
</organism>
<dbReference type="InterPro" id="IPR013709">
    <property type="entry name" value="2-isopropylmalate_synth_dimer"/>
</dbReference>
<keyword evidence="3" id="KW-0464">Manganese</keyword>
<dbReference type="SUPFAM" id="SSF51569">
    <property type="entry name" value="Aldolase"/>
    <property type="match status" value="1"/>
</dbReference>
<evidence type="ECO:0000313" key="8">
    <source>
        <dbReference type="EMBL" id="USJ29966.1"/>
    </source>
</evidence>
<sequence length="523" mass="58188">MNSRYIEIMDTTLRDGEQTSGVSFSASEKLTIAQILLQEVKVDRIEIASARVSEGEFQAVRKITEWARANGFLDKIEVLTFVDGDASINWMLESGARVMNLLTKGSLNHLKHQLKKSPAEHFEDIRKVIELAENQGIDCNVYLEDWSNGMRDSPEYVFQSLDFLVTQPVKRILLPDTLGILTPSESYTFVKSIVDRYPDSHFEFHAHNDYDLSVANVMEALRAGAHGLHLTVNGMGERTGNAPLASTIAVINDLMPEFKTSVNERSLYTVSKLVETFSGVRIPSNKPIVGESVFTQTAGIHADGDKKNNLYFSKLMPERFGRQRLYALGKTSGKANIENNLRDLGISLSDSDLKKVTQRIIELGDRKEAVTPEDLPYIISDILASNAIEEKVVIVNYVLTHSKNLKPSATLQIRFEDEIFEENAQGDGQYDAFMNALKKIYCRKGISLPMLTDYAVRIPPGGKTDALCETIITWEINGKDVKTRGLDSDQTVSAIMATQKMLNLIGIPANPELIGEIPLVSAI</sequence>
<evidence type="ECO:0000259" key="6">
    <source>
        <dbReference type="PROSITE" id="PS50991"/>
    </source>
</evidence>
<dbReference type="GO" id="GO:0009098">
    <property type="term" value="P:L-leucine biosynthetic process"/>
    <property type="evidence" value="ECO:0007669"/>
    <property type="project" value="InterPro"/>
</dbReference>
<dbReference type="InterPro" id="IPR013785">
    <property type="entry name" value="Aldolase_TIM"/>
</dbReference>
<keyword evidence="4" id="KW-0100">Branched-chain amino acid biosynthesis</keyword>
<dbReference type="SMART" id="SM00917">
    <property type="entry name" value="LeuA_dimer"/>
    <property type="match status" value="1"/>
</dbReference>
<feature type="domain" description="Pyruvate carboxyltransferase" evidence="6">
    <location>
        <begin position="6"/>
        <end position="268"/>
    </location>
</feature>
<dbReference type="PROSITE" id="PS00815">
    <property type="entry name" value="AIPM_HOMOCIT_SYNTH_1"/>
    <property type="match status" value="1"/>
</dbReference>
<comment type="similarity">
    <text evidence="5">Belongs to the alpha-IPM synthase/homocitrate synthase family.</text>
</comment>
<dbReference type="Proteomes" id="UP001055420">
    <property type="component" value="Chromosome"/>
</dbReference>
<dbReference type="Gene3D" id="3.30.160.740">
    <property type="match status" value="1"/>
</dbReference>
<dbReference type="CDD" id="cd07945">
    <property type="entry name" value="DRE_TIM_CMS"/>
    <property type="match status" value="1"/>
</dbReference>
<dbReference type="InterPro" id="IPR054691">
    <property type="entry name" value="LeuA/HCS_post-cat"/>
</dbReference>
<keyword evidence="9" id="KW-1185">Reference proteome</keyword>
<dbReference type="InterPro" id="IPR000891">
    <property type="entry name" value="PYR_CT"/>
</dbReference>
<evidence type="ECO:0000256" key="1">
    <source>
        <dbReference type="ARBA" id="ARBA00022605"/>
    </source>
</evidence>
<dbReference type="InterPro" id="IPR050073">
    <property type="entry name" value="2-IPM_HCS-like"/>
</dbReference>
<name>A0A9X1TUT1_9BACT</name>
<dbReference type="GO" id="GO:0003852">
    <property type="term" value="F:2-isopropylmalate synthase activity"/>
    <property type="evidence" value="ECO:0007669"/>
    <property type="project" value="InterPro"/>
</dbReference>
<evidence type="ECO:0000256" key="2">
    <source>
        <dbReference type="ARBA" id="ARBA00022679"/>
    </source>
</evidence>
<dbReference type="Gene3D" id="3.20.20.70">
    <property type="entry name" value="Aldolase class I"/>
    <property type="match status" value="1"/>
</dbReference>
<evidence type="ECO:0000256" key="3">
    <source>
        <dbReference type="ARBA" id="ARBA00023211"/>
    </source>
</evidence>
<evidence type="ECO:0000256" key="5">
    <source>
        <dbReference type="RuleBase" id="RU003523"/>
    </source>
</evidence>
<dbReference type="Pfam" id="PF00682">
    <property type="entry name" value="HMGL-like"/>
    <property type="match status" value="1"/>
</dbReference>
<evidence type="ECO:0000313" key="7">
    <source>
        <dbReference type="EMBL" id="MCF2499342.1"/>
    </source>
</evidence>
<dbReference type="Proteomes" id="UP001139411">
    <property type="component" value="Unassembled WGS sequence"/>
</dbReference>
<evidence type="ECO:0000313" key="9">
    <source>
        <dbReference type="Proteomes" id="UP001055420"/>
    </source>
</evidence>
<dbReference type="SUPFAM" id="SSF110921">
    <property type="entry name" value="2-isopropylmalate synthase LeuA, allosteric (dimerisation) domain"/>
    <property type="match status" value="1"/>
</dbReference>
<evidence type="ECO:0000256" key="4">
    <source>
        <dbReference type="ARBA" id="ARBA00023304"/>
    </source>
</evidence>
<dbReference type="EMBL" id="CP098805">
    <property type="protein sequence ID" value="USJ29966.1"/>
    <property type="molecule type" value="Genomic_DNA"/>
</dbReference>
<dbReference type="PANTHER" id="PTHR10277:SF57">
    <property type="entry name" value="(R)-CITRAMALATE SYNTHASE CIMA"/>
    <property type="match status" value="1"/>
</dbReference>
<dbReference type="InterPro" id="IPR002034">
    <property type="entry name" value="AIPM/Hcit_synth_CS"/>
</dbReference>
<dbReference type="Gene3D" id="3.30.160.340">
    <property type="match status" value="1"/>
</dbReference>
<reference evidence="7" key="1">
    <citation type="submission" date="2022-01" db="EMBL/GenBank/DDBJ databases">
        <title>Novel species in genus Dyadobacter.</title>
        <authorList>
            <person name="Ma C."/>
        </authorList>
    </citation>
    <scope>NUCLEOTIDE SEQUENCE</scope>
    <source>
        <strain evidence="8">CY22</strain>
        <strain evidence="7">CY357</strain>
    </source>
</reference>
<accession>A0A9X1TUT1</accession>
<dbReference type="EMBL" id="JAKFFV010000008">
    <property type="protein sequence ID" value="MCF2499342.1"/>
    <property type="molecule type" value="Genomic_DNA"/>
</dbReference>
<dbReference type="RefSeq" id="WP_235165826.1">
    <property type="nucleotide sequence ID" value="NZ_CP098805.1"/>
</dbReference>
<dbReference type="PANTHER" id="PTHR10277">
    <property type="entry name" value="HOMOCITRATE SYNTHASE-RELATED"/>
    <property type="match status" value="1"/>
</dbReference>
<evidence type="ECO:0000313" key="10">
    <source>
        <dbReference type="Proteomes" id="UP001139411"/>
    </source>
</evidence>
<dbReference type="InterPro" id="IPR036230">
    <property type="entry name" value="LeuA_allosteric_dom_sf"/>
</dbReference>
<keyword evidence="2 5" id="KW-0808">Transferase</keyword>
<keyword evidence="1" id="KW-0028">Amino-acid biosynthesis</keyword>
<protein>
    <submittedName>
        <fullName evidence="7">2-isopropylmalate synthase</fullName>
    </submittedName>
</protein>